<keyword evidence="1" id="KW-0472">Membrane</keyword>
<evidence type="ECO:0000256" key="1">
    <source>
        <dbReference type="SAM" id="Phobius"/>
    </source>
</evidence>
<dbReference type="KEGG" id="slom:PXH66_05470"/>
<dbReference type="Pfam" id="PF04018">
    <property type="entry name" value="VCA0040-like"/>
    <property type="match status" value="1"/>
</dbReference>
<feature type="transmembrane region" description="Helical" evidence="1">
    <location>
        <begin position="156"/>
        <end position="179"/>
    </location>
</feature>
<dbReference type="PANTHER" id="PTHR37308">
    <property type="entry name" value="INTEGRAL MEMBRANE PROTEIN"/>
    <property type="match status" value="1"/>
</dbReference>
<proteinExistence type="predicted"/>
<gene>
    <name evidence="2" type="ORF">PXH66_05470</name>
</gene>
<sequence length="307" mass="32955">MKILPHLRIALVGFLMGSADVVPGVSGGTIAFICGIYERLLNGIKSFDLTTLRFVLKGDFKAACARVPLPFFIALGSGLLVAVVSMAKVLEHLMVNYPEHLWSFFFGLVLGSIVLLARETWRWRPLDFGLFAAFAAGTWVIVGLEATQTPAGLPFVFLAGAIAICAMILPGISGSYLLLIMGKYQEVLAAVNNRDFVTLGVFCLGIATGILSFVRIVSWLLKQYRHATLIALTGVMAGALRTLWPWKETVTTRLNSAGEEVPLIQINMMPGADAQPGVALLLLCAGGLAVLLIERLAKAERAAAAQN</sequence>
<dbReference type="EMBL" id="CP119075">
    <property type="protein sequence ID" value="WED66295.1"/>
    <property type="molecule type" value="Genomic_DNA"/>
</dbReference>
<accession>A0AAF0CQN1</accession>
<reference evidence="2" key="1">
    <citation type="submission" date="2023-03" db="EMBL/GenBank/DDBJ databases">
        <title>Lomoglobus Profundus gen. nov., sp. nov., a novel member of the phylum Verrucomicrobia, isolated from deep-marine sediment of South China Sea.</title>
        <authorList>
            <person name="Ahmad T."/>
            <person name="Ishaq S.E."/>
            <person name="Wang F."/>
        </authorList>
    </citation>
    <scope>NUCLEOTIDE SEQUENCE</scope>
    <source>
        <strain evidence="2">LMO-M01</strain>
    </source>
</reference>
<protein>
    <submittedName>
        <fullName evidence="2">DUF368 domain-containing protein</fullName>
    </submittedName>
</protein>
<feature type="transmembrane region" description="Helical" evidence="1">
    <location>
        <begin position="69"/>
        <end position="89"/>
    </location>
</feature>
<dbReference type="PANTHER" id="PTHR37308:SF1">
    <property type="entry name" value="POLYPRENYL-PHOSPHATE TRANSPORTER"/>
    <property type="match status" value="1"/>
</dbReference>
<feature type="transmembrane region" description="Helical" evidence="1">
    <location>
        <begin position="123"/>
        <end position="144"/>
    </location>
</feature>
<evidence type="ECO:0000313" key="2">
    <source>
        <dbReference type="EMBL" id="WED66295.1"/>
    </source>
</evidence>
<feature type="transmembrane region" description="Helical" evidence="1">
    <location>
        <begin position="274"/>
        <end position="293"/>
    </location>
</feature>
<dbReference type="Proteomes" id="UP001218638">
    <property type="component" value="Chromosome"/>
</dbReference>
<dbReference type="AlphaFoldDB" id="A0AAF0CQN1"/>
<dbReference type="InterPro" id="IPR007163">
    <property type="entry name" value="VCA0040-like"/>
</dbReference>
<feature type="transmembrane region" description="Helical" evidence="1">
    <location>
        <begin position="199"/>
        <end position="221"/>
    </location>
</feature>
<keyword evidence="1" id="KW-1133">Transmembrane helix</keyword>
<dbReference type="RefSeq" id="WP_330927905.1">
    <property type="nucleotide sequence ID" value="NZ_CP119075.1"/>
</dbReference>
<keyword evidence="3" id="KW-1185">Reference proteome</keyword>
<name>A0AAF0CQN1_9BACT</name>
<feature type="transmembrane region" description="Helical" evidence="1">
    <location>
        <begin position="101"/>
        <end position="117"/>
    </location>
</feature>
<evidence type="ECO:0000313" key="3">
    <source>
        <dbReference type="Proteomes" id="UP001218638"/>
    </source>
</evidence>
<organism evidence="2 3">
    <name type="scientific">Synoicihabitans lomoniglobus</name>
    <dbReference type="NCBI Taxonomy" id="2909285"/>
    <lineage>
        <taxon>Bacteria</taxon>
        <taxon>Pseudomonadati</taxon>
        <taxon>Verrucomicrobiota</taxon>
        <taxon>Opitutia</taxon>
        <taxon>Opitutales</taxon>
        <taxon>Opitutaceae</taxon>
        <taxon>Synoicihabitans</taxon>
    </lineage>
</organism>
<keyword evidence="1" id="KW-0812">Transmembrane</keyword>